<dbReference type="InParanoid" id="A0A067N237"/>
<evidence type="ECO:0000313" key="2">
    <source>
        <dbReference type="EMBL" id="KDQ21899.1"/>
    </source>
</evidence>
<accession>A0A067N237</accession>
<proteinExistence type="predicted"/>
<organism evidence="2 3">
    <name type="scientific">Botryobasidium botryosum (strain FD-172 SS1)</name>
    <dbReference type="NCBI Taxonomy" id="930990"/>
    <lineage>
        <taxon>Eukaryota</taxon>
        <taxon>Fungi</taxon>
        <taxon>Dikarya</taxon>
        <taxon>Basidiomycota</taxon>
        <taxon>Agaricomycotina</taxon>
        <taxon>Agaricomycetes</taxon>
        <taxon>Cantharellales</taxon>
        <taxon>Botryobasidiaceae</taxon>
        <taxon>Botryobasidium</taxon>
    </lineage>
</organism>
<dbReference type="Proteomes" id="UP000027195">
    <property type="component" value="Unassembled WGS sequence"/>
</dbReference>
<evidence type="ECO:0000313" key="3">
    <source>
        <dbReference type="Proteomes" id="UP000027195"/>
    </source>
</evidence>
<name>A0A067N237_BOTB1</name>
<feature type="compositionally biased region" description="Gly residues" evidence="1">
    <location>
        <begin position="268"/>
        <end position="285"/>
    </location>
</feature>
<gene>
    <name evidence="2" type="ORF">BOTBODRAFT_169079</name>
</gene>
<keyword evidence="3" id="KW-1185">Reference proteome</keyword>
<evidence type="ECO:0000256" key="1">
    <source>
        <dbReference type="SAM" id="MobiDB-lite"/>
    </source>
</evidence>
<protein>
    <recommendedName>
        <fullName evidence="4">HNH nuclease domain-containing protein</fullName>
    </recommendedName>
</protein>
<dbReference type="HOGENOM" id="CLU_030288_4_0_1"/>
<dbReference type="EMBL" id="KL198016">
    <property type="protein sequence ID" value="KDQ21899.1"/>
    <property type="molecule type" value="Genomic_DNA"/>
</dbReference>
<dbReference type="AlphaFoldDB" id="A0A067N237"/>
<feature type="region of interest" description="Disordered" evidence="1">
    <location>
        <begin position="265"/>
        <end position="309"/>
    </location>
</feature>
<sequence length="401" mass="45008">MAVIDHPMQVLEYAPSATIQQNPQAVHFYHPGHAYRMLTLYAQDPIEGGTFGVYHEIALHACQILAQNKPGFFSTSINREDPRFEERHLTGSKYYFHLDEHTPYYRLSYKFADWLFPHNKMPESWQTFTPTPAIREITATALSSMIKGRAHAAASRDGEKQSRQHTSYQRHLIPGPAADVHMDSGNLVAMQHAVYFLFDAAHFTIVPKDGKMVVYFLKAPREASALYHNRIFDTTDLSVEYLYARFAWTVIKVASERVSDAMQALLEGGDGGGSSGRGGGNGGGQSRPPGSDGPRTPKKRPRVSDETAVDEGCYAYEKRDQELAQHFPFFLTDASEATPWQYEHLMWYPGKYRTDRLKKVYFDSHPNVRARSEPGTRVVLDGDVLEPTGSGVLSEEGGGDE</sequence>
<reference evidence="3" key="1">
    <citation type="journal article" date="2014" name="Proc. Natl. Acad. Sci. U.S.A.">
        <title>Extensive sampling of basidiomycete genomes demonstrates inadequacy of the white-rot/brown-rot paradigm for wood decay fungi.</title>
        <authorList>
            <person name="Riley R."/>
            <person name="Salamov A.A."/>
            <person name="Brown D.W."/>
            <person name="Nagy L.G."/>
            <person name="Floudas D."/>
            <person name="Held B.W."/>
            <person name="Levasseur A."/>
            <person name="Lombard V."/>
            <person name="Morin E."/>
            <person name="Otillar R."/>
            <person name="Lindquist E.A."/>
            <person name="Sun H."/>
            <person name="LaButti K.M."/>
            <person name="Schmutz J."/>
            <person name="Jabbour D."/>
            <person name="Luo H."/>
            <person name="Baker S.E."/>
            <person name="Pisabarro A.G."/>
            <person name="Walton J.D."/>
            <person name="Blanchette R.A."/>
            <person name="Henrissat B."/>
            <person name="Martin F."/>
            <person name="Cullen D."/>
            <person name="Hibbett D.S."/>
            <person name="Grigoriev I.V."/>
        </authorList>
    </citation>
    <scope>NUCLEOTIDE SEQUENCE [LARGE SCALE GENOMIC DNA]</scope>
    <source>
        <strain evidence="3">FD-172 SS1</strain>
    </source>
</reference>
<dbReference type="OrthoDB" id="3065176at2759"/>
<evidence type="ECO:0008006" key="4">
    <source>
        <dbReference type="Google" id="ProtNLM"/>
    </source>
</evidence>